<dbReference type="Proteomes" id="UP000053899">
    <property type="component" value="Unassembled WGS sequence"/>
</dbReference>
<evidence type="ECO:0000313" key="5">
    <source>
        <dbReference type="Proteomes" id="UP000053899"/>
    </source>
</evidence>
<sequence length="799" mass="87665">MKARTVTFIAGLWLGWSLLTLNTSVSASVSASVLAADAASSAQPLSLGRTPETLPIAVVGQRYVRDIHAEGGQTPLSFALISGPLPEGVVLQDNGRLDGIPTTAGRYTLQIGVKDALGHTATQPYLLKVLAPSAKPSSRPAAVPVLTHMDLSAAASEASKLGPTAKVYQLSEALLDGLQPLLAPPADVSPDTENDLPGPSTASPSASATTTAPALPAPPKGMPWSEAQQEQLALWLQPLLGVEYPSVDLFLAALDARVCAHVKTQITNEARRLQQQPPSPSELAKQCQPGSATQSAKKLPADQKVLNWQDLPAWLLPAPLRTWLAKAAEQDRPFHPDHPPVWTATSHCHCTDAKVKLPIFAIAPNWTSADGGSEPSKGLVPWPIDFSLIQRISPLILAFDDDVILPKLAWTEAQTDFIEQAHRHDTRVDFGIYRRDWRFLATEPAAAREALIQRLITQTPIHAREFLDQPLPGWPDRMKAWLPGFGEVQRTGDGLTIYFDQIPDARTDKVLAERFADFYPRFILGLASALKENRQRHYAINLVVLDSQMRQPGGPLEVSRLFELMKAVEEPDMANGRIVSNNSDYKRNSNLELRVLVQLSEPTTLSKKQLRSDIENSPMLKGDDRRVFLRSVVPMLMLPQRDLQQYTDDLVYVQDNFGGIGFWPSAPSPELKLADQLQPDQLSEPLRTIFVGDPGLGLSNALCGVVCPNRWILRTLLELMLLLNATTWLVFQWQWDWRIRYGRIALLGVIPPVLLAAALLQCDPALANVREGNAQTLALIFILIAAAVSALLKRRVEKP</sequence>
<name>I4Z6F4_9BURK</name>
<dbReference type="InterPro" id="IPR013783">
    <property type="entry name" value="Ig-like_fold"/>
</dbReference>
<dbReference type="GeneID" id="92351967"/>
<gene>
    <name evidence="4" type="ORF">LepocDRAFT_00005380</name>
</gene>
<reference evidence="4 5" key="1">
    <citation type="submission" date="2012-04" db="EMBL/GenBank/DDBJ databases">
        <title>Improved High-Quality Draft sequence of Leptothrix ochracea L12.</title>
        <authorList>
            <consortium name="US DOE Joint Genome Institute"/>
            <person name="Lucas S."/>
            <person name="Han J."/>
            <person name="Lapidus A."/>
            <person name="Cheng J.-F."/>
            <person name="Goodwin L."/>
            <person name="Pitluck S."/>
            <person name="Peters L."/>
            <person name="Zeytun A."/>
            <person name="Detter J.C."/>
            <person name="Han C."/>
            <person name="Tapia R."/>
            <person name="Land M."/>
            <person name="Hauser L."/>
            <person name="Kyrpides N."/>
            <person name="Ivanova N."/>
            <person name="Pagani I."/>
            <person name="Stepanauskas R."/>
            <person name="Masland D."/>
            <person name="Poulton N."/>
            <person name="Emerson D."/>
            <person name="Fleming E."/>
            <person name="Woyke T."/>
        </authorList>
    </citation>
    <scope>NUCLEOTIDE SEQUENCE [LARGE SCALE GENOMIC DNA]</scope>
    <source>
        <strain evidence="4 5">L12</strain>
    </source>
</reference>
<dbReference type="OrthoDB" id="8540209at2"/>
<evidence type="ECO:0000256" key="1">
    <source>
        <dbReference type="SAM" id="MobiDB-lite"/>
    </source>
</evidence>
<feature type="transmembrane region" description="Helical" evidence="2">
    <location>
        <begin position="711"/>
        <end position="731"/>
    </location>
</feature>
<dbReference type="AlphaFoldDB" id="I4Z6F4"/>
<feature type="transmembrane region" description="Helical" evidence="2">
    <location>
        <begin position="772"/>
        <end position="792"/>
    </location>
</feature>
<keyword evidence="3" id="KW-0732">Signal</keyword>
<evidence type="ECO:0000256" key="2">
    <source>
        <dbReference type="SAM" id="Phobius"/>
    </source>
</evidence>
<keyword evidence="2" id="KW-0812">Transmembrane</keyword>
<organism evidence="4 5">
    <name type="scientific">Leptothrix ochracea L12</name>
    <dbReference type="NCBI Taxonomy" id="735332"/>
    <lineage>
        <taxon>Bacteria</taxon>
        <taxon>Pseudomonadati</taxon>
        <taxon>Pseudomonadota</taxon>
        <taxon>Betaproteobacteria</taxon>
        <taxon>Burkholderiales</taxon>
        <taxon>Sphaerotilaceae</taxon>
        <taxon>Leptothrix</taxon>
    </lineage>
</organism>
<accession>I4Z6F4</accession>
<feature type="region of interest" description="Disordered" evidence="1">
    <location>
        <begin position="181"/>
        <end position="224"/>
    </location>
</feature>
<evidence type="ECO:0000256" key="3">
    <source>
        <dbReference type="SAM" id="SignalP"/>
    </source>
</evidence>
<dbReference type="HOGENOM" id="CLU_351898_0_0_4"/>
<dbReference type="Pfam" id="PF05345">
    <property type="entry name" value="He_PIG"/>
    <property type="match status" value="1"/>
</dbReference>
<feature type="region of interest" description="Disordered" evidence="1">
    <location>
        <begin position="271"/>
        <end position="299"/>
    </location>
</feature>
<feature type="signal peptide" evidence="3">
    <location>
        <begin position="1"/>
        <end position="35"/>
    </location>
</feature>
<dbReference type="RefSeq" id="WP_009453110.1">
    <property type="nucleotide sequence ID" value="NZ_JH660662.1"/>
</dbReference>
<keyword evidence="2" id="KW-1133">Transmembrane helix</keyword>
<evidence type="ECO:0000313" key="4">
    <source>
        <dbReference type="EMBL" id="EIM31796.1"/>
    </source>
</evidence>
<keyword evidence="5" id="KW-1185">Reference proteome</keyword>
<keyword evidence="2" id="KW-0472">Membrane</keyword>
<dbReference type="Gene3D" id="2.60.40.10">
    <property type="entry name" value="Immunoglobulins"/>
    <property type="match status" value="1"/>
</dbReference>
<protein>
    <submittedName>
        <fullName evidence="4">Uncharacterized protein</fullName>
    </submittedName>
</protein>
<proteinExistence type="predicted"/>
<feature type="chain" id="PRO_5003698290" evidence="3">
    <location>
        <begin position="36"/>
        <end position="799"/>
    </location>
</feature>
<dbReference type="EMBL" id="JH660662">
    <property type="protein sequence ID" value="EIM31796.1"/>
    <property type="molecule type" value="Genomic_DNA"/>
</dbReference>
<feature type="transmembrane region" description="Helical" evidence="2">
    <location>
        <begin position="743"/>
        <end position="760"/>
    </location>
</feature>
<feature type="compositionally biased region" description="Low complexity" evidence="1">
    <location>
        <begin position="199"/>
        <end position="214"/>
    </location>
</feature>